<feature type="binding site" evidence="5">
    <location>
        <position position="217"/>
    </location>
    <ligand>
        <name>Fe cation</name>
        <dbReference type="ChEBI" id="CHEBI:24875"/>
        <note>catalytic</note>
    </ligand>
</feature>
<dbReference type="Pfam" id="PF03055">
    <property type="entry name" value="RPE65"/>
    <property type="match status" value="1"/>
</dbReference>
<reference evidence="7" key="1">
    <citation type="journal article" date="2022" name="IScience">
        <title>Evolution of zygomycete secretomes and the origins of terrestrial fungal ecologies.</title>
        <authorList>
            <person name="Chang Y."/>
            <person name="Wang Y."/>
            <person name="Mondo S."/>
            <person name="Ahrendt S."/>
            <person name="Andreopoulos W."/>
            <person name="Barry K."/>
            <person name="Beard J."/>
            <person name="Benny G.L."/>
            <person name="Blankenship S."/>
            <person name="Bonito G."/>
            <person name="Cuomo C."/>
            <person name="Desiro A."/>
            <person name="Gervers K.A."/>
            <person name="Hundley H."/>
            <person name="Kuo A."/>
            <person name="LaButti K."/>
            <person name="Lang B.F."/>
            <person name="Lipzen A."/>
            <person name="O'Donnell K."/>
            <person name="Pangilinan J."/>
            <person name="Reynolds N."/>
            <person name="Sandor L."/>
            <person name="Smith M.E."/>
            <person name="Tsang A."/>
            <person name="Grigoriev I.V."/>
            <person name="Stajich J.E."/>
            <person name="Spatafora J.W."/>
        </authorList>
    </citation>
    <scope>NUCLEOTIDE SEQUENCE</scope>
    <source>
        <strain evidence="7">RSA 2281</strain>
    </source>
</reference>
<proteinExistence type="inferred from homology"/>
<dbReference type="EMBL" id="JAIXMP010000005">
    <property type="protein sequence ID" value="KAI9272619.1"/>
    <property type="molecule type" value="Genomic_DNA"/>
</dbReference>
<dbReference type="InterPro" id="IPR004294">
    <property type="entry name" value="Carotenoid_Oase"/>
</dbReference>
<evidence type="ECO:0000256" key="5">
    <source>
        <dbReference type="PIRSR" id="PIRSR604294-1"/>
    </source>
</evidence>
<protein>
    <submittedName>
        <fullName evidence="7">Carotenoid oxygenase</fullName>
    </submittedName>
</protein>
<feature type="binding site" evidence="5">
    <location>
        <position position="565"/>
    </location>
    <ligand>
        <name>Fe cation</name>
        <dbReference type="ChEBI" id="CHEBI:24875"/>
        <note>catalytic</note>
    </ligand>
</feature>
<keyword evidence="4 5" id="KW-0408">Iron</keyword>
<dbReference type="PANTHER" id="PTHR10543">
    <property type="entry name" value="BETA-CAROTENE DIOXYGENASE"/>
    <property type="match status" value="1"/>
</dbReference>
<keyword evidence="2 5" id="KW-0479">Metal-binding</keyword>
<dbReference type="GO" id="GO:0016121">
    <property type="term" value="P:carotene catabolic process"/>
    <property type="evidence" value="ECO:0007669"/>
    <property type="project" value="TreeGrafter"/>
</dbReference>
<sequence length="582" mass="65544">MGFFEYINLNNQIRSFQSLNKFGNTPQVADPIWCPIEGSIPPWVNGILYRTGPGKYNLGDDEKQYVIQHAFDGLPFVHRFELSAEKQAVRYNNRMIAEEVESKLVKNPNSNQLFFGHVPSWSNWRGFINMLTRLGSIAVAPSKNERDRSNKMVGVTVTPNFPLPSKFSLAPNDDHVLVTKTDANILQHVHSTTLEPERLFDYSDYDENFAGVLSAAHHQRDPNTNETFNFSINFGRETSMTVFSIDAKGNNKVLAKITQRLLPNGKQSSILPAYIHSFWLTENYVIIPESPLHYANNGLDVLVHGVISTAMAWKEDSPTYLHVISRDPSVGHVVSLPVDNPFFTFHTGNAWDYVDKDGNPVLELECCAVDSGDILYQVARYGGMERYEGENKQKHLTPMNQGKQRGMTIPPSPTTEFGDFHRYRATWNKKAKTGQVSYNVIAKNVEFPRFAPQLACQKTRYVWGCQHESATANNSERFSLIKLDTETGKITKIDQGCTMFSEPVFVPNPDSKTGDEDDGALLSFANFIDPRGSHHDRCILSVVDAKTMKEMGRCDIGQFVATTFHGSFVDVDFTLQVSIFSI</sequence>
<evidence type="ECO:0000256" key="3">
    <source>
        <dbReference type="ARBA" id="ARBA00023002"/>
    </source>
</evidence>
<dbReference type="PANTHER" id="PTHR10543:SF24">
    <property type="entry name" value="CAROTENOID ISOMEROOXYGENASE"/>
    <property type="match status" value="1"/>
</dbReference>
<dbReference type="GO" id="GO:0046872">
    <property type="term" value="F:metal ion binding"/>
    <property type="evidence" value="ECO:0007669"/>
    <property type="project" value="UniProtKB-KW"/>
</dbReference>
<comment type="caution">
    <text evidence="7">The sequence shown here is derived from an EMBL/GenBank/DDBJ whole genome shotgun (WGS) entry which is preliminary data.</text>
</comment>
<feature type="binding site" evidence="5">
    <location>
        <position position="276"/>
    </location>
    <ligand>
        <name>Fe cation</name>
        <dbReference type="ChEBI" id="CHEBI:24875"/>
        <note>catalytic</note>
    </ligand>
</feature>
<evidence type="ECO:0000313" key="7">
    <source>
        <dbReference type="EMBL" id="KAI9272619.1"/>
    </source>
</evidence>
<evidence type="ECO:0000313" key="8">
    <source>
        <dbReference type="Proteomes" id="UP001209540"/>
    </source>
</evidence>
<keyword evidence="3" id="KW-0560">Oxidoreductase</keyword>
<evidence type="ECO:0000256" key="4">
    <source>
        <dbReference type="ARBA" id="ARBA00023004"/>
    </source>
</evidence>
<feature type="region of interest" description="Disordered" evidence="6">
    <location>
        <begin position="393"/>
        <end position="414"/>
    </location>
</feature>
<evidence type="ECO:0000256" key="2">
    <source>
        <dbReference type="ARBA" id="ARBA00022723"/>
    </source>
</evidence>
<name>A0AAD5K707_9FUNG</name>
<comment type="cofactor">
    <cofactor evidence="5">
        <name>Fe(2+)</name>
        <dbReference type="ChEBI" id="CHEBI:29033"/>
    </cofactor>
    <text evidence="5">Binds 1 Fe(2+) ion per subunit.</text>
</comment>
<dbReference type="AlphaFoldDB" id="A0AAD5K707"/>
<gene>
    <name evidence="7" type="ORF">BDA99DRAFT_498766</name>
</gene>
<comment type="similarity">
    <text evidence="1">Belongs to the carotenoid oxygenase family.</text>
</comment>
<keyword evidence="8" id="KW-1185">Reference proteome</keyword>
<organism evidence="7 8">
    <name type="scientific">Phascolomyces articulosus</name>
    <dbReference type="NCBI Taxonomy" id="60185"/>
    <lineage>
        <taxon>Eukaryota</taxon>
        <taxon>Fungi</taxon>
        <taxon>Fungi incertae sedis</taxon>
        <taxon>Mucoromycota</taxon>
        <taxon>Mucoromycotina</taxon>
        <taxon>Mucoromycetes</taxon>
        <taxon>Mucorales</taxon>
        <taxon>Lichtheimiaceae</taxon>
        <taxon>Phascolomyces</taxon>
    </lineage>
</organism>
<dbReference type="Proteomes" id="UP001209540">
    <property type="component" value="Unassembled WGS sequence"/>
</dbReference>
<dbReference type="GO" id="GO:0010436">
    <property type="term" value="F:carotenoid dioxygenase activity"/>
    <property type="evidence" value="ECO:0007669"/>
    <property type="project" value="TreeGrafter"/>
</dbReference>
<accession>A0AAD5K707</accession>
<evidence type="ECO:0000256" key="1">
    <source>
        <dbReference type="ARBA" id="ARBA00006787"/>
    </source>
</evidence>
<evidence type="ECO:0000256" key="6">
    <source>
        <dbReference type="SAM" id="MobiDB-lite"/>
    </source>
</evidence>
<feature type="binding site" evidence="5">
    <location>
        <position position="346"/>
    </location>
    <ligand>
        <name>Fe cation</name>
        <dbReference type="ChEBI" id="CHEBI:24875"/>
        <note>catalytic</note>
    </ligand>
</feature>
<reference evidence="7" key="2">
    <citation type="submission" date="2023-02" db="EMBL/GenBank/DDBJ databases">
        <authorList>
            <consortium name="DOE Joint Genome Institute"/>
            <person name="Mondo S.J."/>
            <person name="Chang Y."/>
            <person name="Wang Y."/>
            <person name="Ahrendt S."/>
            <person name="Andreopoulos W."/>
            <person name="Barry K."/>
            <person name="Beard J."/>
            <person name="Benny G.L."/>
            <person name="Blankenship S."/>
            <person name="Bonito G."/>
            <person name="Cuomo C."/>
            <person name="Desiro A."/>
            <person name="Gervers K.A."/>
            <person name="Hundley H."/>
            <person name="Kuo A."/>
            <person name="LaButti K."/>
            <person name="Lang B.F."/>
            <person name="Lipzen A."/>
            <person name="O'Donnell K."/>
            <person name="Pangilinan J."/>
            <person name="Reynolds N."/>
            <person name="Sandor L."/>
            <person name="Smith M.W."/>
            <person name="Tsang A."/>
            <person name="Grigoriev I.V."/>
            <person name="Stajich J.E."/>
            <person name="Spatafora J.W."/>
        </authorList>
    </citation>
    <scope>NUCLEOTIDE SEQUENCE</scope>
    <source>
        <strain evidence="7">RSA 2281</strain>
    </source>
</reference>